<keyword evidence="3" id="KW-1185">Reference proteome</keyword>
<accession>A0A7T2LLL2</accession>
<keyword evidence="2" id="KW-0378">Hydrolase</keyword>
<protein>
    <submittedName>
        <fullName evidence="2">Cell wall hydrolase</fullName>
    </submittedName>
</protein>
<dbReference type="KEGG" id="sflv:IC614_09430"/>
<proteinExistence type="predicted"/>
<sequence length="209" mass="21947">MAEEADAAPVAASYAVHAAAAIEDGVQNVDTLAPAATEISTDPAASIAEHAVAITDPADAADESDNAGKTLAQPKTLSAMVDDLADNGLDAEMECLAGAVYFESKGEPLEGQLAVAEVIINRMKSGRFASTLCGVVKQRGQFSFVRGGKFPPIARGSAHWKKAVGIAHVAMQDLADSKVDDALFFHARRVSPGWKLKRLATVGNHVFYR</sequence>
<dbReference type="GO" id="GO:0016787">
    <property type="term" value="F:hydrolase activity"/>
    <property type="evidence" value="ECO:0007669"/>
    <property type="project" value="UniProtKB-KW"/>
</dbReference>
<dbReference type="AlphaFoldDB" id="A0A7T2LLL2"/>
<dbReference type="Gene3D" id="1.10.10.2520">
    <property type="entry name" value="Cell wall hydrolase SleB, domain 1"/>
    <property type="match status" value="1"/>
</dbReference>
<feature type="domain" description="Cell wall hydrolase SleB" evidence="1">
    <location>
        <begin position="106"/>
        <end position="208"/>
    </location>
</feature>
<dbReference type="InterPro" id="IPR042047">
    <property type="entry name" value="SleB_dom1"/>
</dbReference>
<organism evidence="2 3">
    <name type="scientific">Allosphingosinicella flava</name>
    <dbReference type="NCBI Taxonomy" id="2771430"/>
    <lineage>
        <taxon>Bacteria</taxon>
        <taxon>Pseudomonadati</taxon>
        <taxon>Pseudomonadota</taxon>
        <taxon>Alphaproteobacteria</taxon>
        <taxon>Sphingomonadales</taxon>
        <taxon>Sphingomonadaceae</taxon>
        <taxon>Allosphingosinicella</taxon>
    </lineage>
</organism>
<dbReference type="InterPro" id="IPR011105">
    <property type="entry name" value="Cell_wall_hydrolase_SleB"/>
</dbReference>
<gene>
    <name evidence="2" type="ORF">IC614_09430</name>
</gene>
<evidence type="ECO:0000313" key="2">
    <source>
        <dbReference type="EMBL" id="QPQ54549.1"/>
    </source>
</evidence>
<reference evidence="2 3" key="1">
    <citation type="submission" date="2020-11" db="EMBL/GenBank/DDBJ databases">
        <title>Genome seq and assembly of Sphingosinicella sp.</title>
        <authorList>
            <person name="Chhetri G."/>
        </authorList>
    </citation>
    <scope>NUCLEOTIDE SEQUENCE [LARGE SCALE GENOMIC DNA]</scope>
    <source>
        <strain evidence="2 3">UDD2</strain>
    </source>
</reference>
<dbReference type="Pfam" id="PF07486">
    <property type="entry name" value="Hydrolase_2"/>
    <property type="match status" value="1"/>
</dbReference>
<evidence type="ECO:0000259" key="1">
    <source>
        <dbReference type="Pfam" id="PF07486"/>
    </source>
</evidence>
<name>A0A7T2LLL2_9SPHN</name>
<dbReference type="EMBL" id="CP065592">
    <property type="protein sequence ID" value="QPQ54549.1"/>
    <property type="molecule type" value="Genomic_DNA"/>
</dbReference>
<evidence type="ECO:0000313" key="3">
    <source>
        <dbReference type="Proteomes" id="UP000594873"/>
    </source>
</evidence>
<dbReference type="RefSeq" id="WP_200971075.1">
    <property type="nucleotide sequence ID" value="NZ_CP065592.1"/>
</dbReference>
<dbReference type="Proteomes" id="UP000594873">
    <property type="component" value="Chromosome"/>
</dbReference>